<evidence type="ECO:0000259" key="4">
    <source>
        <dbReference type="Pfam" id="PF02872"/>
    </source>
</evidence>
<evidence type="ECO:0000313" key="6">
    <source>
        <dbReference type="Proteomes" id="UP001209854"/>
    </source>
</evidence>
<name>A0ABT3MY25_9GAMM</name>
<keyword evidence="2" id="KW-0378">Hydrolase</keyword>
<feature type="domain" description="Calcineurin-like phosphoesterase" evidence="3">
    <location>
        <begin position="62"/>
        <end position="290"/>
    </location>
</feature>
<accession>A0ABT3MY25</accession>
<evidence type="ECO:0000256" key="2">
    <source>
        <dbReference type="RuleBase" id="RU362119"/>
    </source>
</evidence>
<dbReference type="InterPro" id="IPR036907">
    <property type="entry name" value="5'-Nucleotdase_C_sf"/>
</dbReference>
<dbReference type="SUPFAM" id="SSF56300">
    <property type="entry name" value="Metallo-dependent phosphatases"/>
    <property type="match status" value="1"/>
</dbReference>
<dbReference type="RefSeq" id="WP_262564011.1">
    <property type="nucleotide sequence ID" value="NZ_JAPFCC010000001.1"/>
</dbReference>
<organism evidence="5 6">
    <name type="scientific">Endozoicomonas gorgoniicola</name>
    <dbReference type="NCBI Taxonomy" id="1234144"/>
    <lineage>
        <taxon>Bacteria</taxon>
        <taxon>Pseudomonadati</taxon>
        <taxon>Pseudomonadota</taxon>
        <taxon>Gammaproteobacteria</taxon>
        <taxon>Oceanospirillales</taxon>
        <taxon>Endozoicomonadaceae</taxon>
        <taxon>Endozoicomonas</taxon>
    </lineage>
</organism>
<feature type="signal peptide" evidence="2">
    <location>
        <begin position="1"/>
        <end position="23"/>
    </location>
</feature>
<proteinExistence type="inferred from homology"/>
<dbReference type="InterPro" id="IPR006179">
    <property type="entry name" value="5_nucleotidase/apyrase"/>
</dbReference>
<reference evidence="5 6" key="1">
    <citation type="submission" date="2022-10" db="EMBL/GenBank/DDBJ databases">
        <title>High-quality genome sequences of two octocoral-associated bacteria, Endozoicomonas euniceicola EF212 and Endozoicomonas gorgoniicola PS125.</title>
        <authorList>
            <person name="Chiou Y.-J."/>
            <person name="Chen Y.-H."/>
        </authorList>
    </citation>
    <scope>NUCLEOTIDE SEQUENCE [LARGE SCALE GENOMIC DNA]</scope>
    <source>
        <strain evidence="5 6">PS125</strain>
    </source>
</reference>
<feature type="chain" id="PRO_5044977169" evidence="2">
    <location>
        <begin position="24"/>
        <end position="744"/>
    </location>
</feature>
<feature type="domain" description="5'-Nucleotidase C-terminal" evidence="4">
    <location>
        <begin position="438"/>
        <end position="606"/>
    </location>
</feature>
<keyword evidence="6" id="KW-1185">Reference proteome</keyword>
<dbReference type="PROSITE" id="PS51257">
    <property type="entry name" value="PROKAR_LIPOPROTEIN"/>
    <property type="match status" value="1"/>
</dbReference>
<evidence type="ECO:0000259" key="3">
    <source>
        <dbReference type="Pfam" id="PF00149"/>
    </source>
</evidence>
<comment type="caution">
    <text evidence="5">The sequence shown here is derived from an EMBL/GenBank/DDBJ whole genome shotgun (WGS) entry which is preliminary data.</text>
</comment>
<dbReference type="Pfam" id="PF02872">
    <property type="entry name" value="5_nucleotid_C"/>
    <property type="match status" value="1"/>
</dbReference>
<dbReference type="Proteomes" id="UP001209854">
    <property type="component" value="Unassembled WGS sequence"/>
</dbReference>
<dbReference type="PANTHER" id="PTHR11575">
    <property type="entry name" value="5'-NUCLEOTIDASE-RELATED"/>
    <property type="match status" value="1"/>
</dbReference>
<protein>
    <submittedName>
        <fullName evidence="5">5'-nucleotidase C-terminal domain-containing protein</fullName>
    </submittedName>
</protein>
<dbReference type="PANTHER" id="PTHR11575:SF6">
    <property type="entry name" value="2',3'-CYCLIC-NUCLEOTIDE 2'-PHOSPHODIESTERASE_3'-NUCLEOTIDASE"/>
    <property type="match status" value="1"/>
</dbReference>
<comment type="similarity">
    <text evidence="2">Belongs to the 5'-nucleotidase family.</text>
</comment>
<dbReference type="Gene3D" id="3.60.21.10">
    <property type="match status" value="1"/>
</dbReference>
<evidence type="ECO:0000256" key="1">
    <source>
        <dbReference type="ARBA" id="ARBA00022729"/>
    </source>
</evidence>
<dbReference type="EMBL" id="JAPFCC010000001">
    <property type="protein sequence ID" value="MCW7554277.1"/>
    <property type="molecule type" value="Genomic_DNA"/>
</dbReference>
<keyword evidence="1 2" id="KW-0732">Signal</keyword>
<dbReference type="Gene3D" id="3.90.780.10">
    <property type="entry name" value="5'-Nucleotidase, C-terminal domain"/>
    <property type="match status" value="1"/>
</dbReference>
<dbReference type="InterPro" id="IPR008334">
    <property type="entry name" value="5'-Nucleotdase_C"/>
</dbReference>
<evidence type="ECO:0000313" key="5">
    <source>
        <dbReference type="EMBL" id="MCW7554277.1"/>
    </source>
</evidence>
<keyword evidence="2" id="KW-0547">Nucleotide-binding</keyword>
<sequence length="744" mass="83001">MKPFKIAALSAAVMMSLAGCNSADKSAEDQDHPPLAECKTLYNAPEIIVKGNNQKLTAQTITIGATGDMHGRIRAYDYALDREVSSAGLSKIATLLKEERANNPDMIMIDLGDSVQGNSAELFNDMPIHPVVETMNLMEYDLWVPGNHEFDFERSFLDRNLSGFKGSVISSNIVWDQNSDACSANNENVPFLPGFQIFDVNGARVAFVGVTPAMVPNWQASNPDNFRNLAFKAEVESIRNAIDEAEKKYQPDVVIAALHLGRLEAGTGTYEVASELADKIDVIFMGHEHAQFIEQMEFGGPVEGPMKDITAENAPSKVEDKAKSGVYNDANRHTKVKVIEPGKWGWALAKAEIKLEKNDDGRWKIVDTTLSNLGVNEVNEDAGVQEQARKVHEKSVEDARQKIGNVEGNFTNSSTGYADEATGENYYVTDKDGARLYTTIHHGKVADMPLVDLVNKVQIQKVEEAFSHNADIKYTQVDVSAAALFADTSNLLDGQVYRKKDSSNLYMYDNMLVAVKIQGKNLKDYMEWSYSYLNAWKEGDITVSFNPDVRPYNYDQFDGTIQYEVDLSKAPRKEGHDGQRVIIREIAGKPFDADATYVLAMNDYRYGSTMLPNGWITKEDKIWDSSNEKTYAVRDMLTDLVKEQGGLKRDDFVNQNWFITQYGKADDKGVVADENKGDILTLREGKGKALWERLQNKEICVMVEGERNPSIAVSVNIHDKNSWKENPNFREGATDEELNEGCSL</sequence>
<dbReference type="PRINTS" id="PR01607">
    <property type="entry name" value="APYRASEFAMLY"/>
</dbReference>
<gene>
    <name evidence="5" type="ORF">NX722_16960</name>
</gene>
<dbReference type="SUPFAM" id="SSF55816">
    <property type="entry name" value="5'-nucleotidase (syn. UDP-sugar hydrolase), C-terminal domain"/>
    <property type="match status" value="1"/>
</dbReference>
<dbReference type="Pfam" id="PF00149">
    <property type="entry name" value="Metallophos"/>
    <property type="match status" value="1"/>
</dbReference>
<dbReference type="InterPro" id="IPR029052">
    <property type="entry name" value="Metallo-depent_PP-like"/>
</dbReference>
<dbReference type="InterPro" id="IPR004843">
    <property type="entry name" value="Calcineurin-like_PHP"/>
</dbReference>